<evidence type="ECO:0000256" key="14">
    <source>
        <dbReference type="PIRSR" id="PIRSR000114-1"/>
    </source>
</evidence>
<evidence type="ECO:0000256" key="4">
    <source>
        <dbReference type="ARBA" id="ARBA00023002"/>
    </source>
</evidence>
<feature type="binding site" evidence="13">
    <location>
        <position position="12"/>
    </location>
    <ligand>
        <name>NADPH</name>
        <dbReference type="ChEBI" id="CHEBI:57783"/>
    </ligand>
</feature>
<comment type="catalytic activity">
    <reaction evidence="13">
        <text>sn-glycerol 3-phosphate + NAD(+) = dihydroxyacetone phosphate + NADH + H(+)</text>
        <dbReference type="Rhea" id="RHEA:11092"/>
        <dbReference type="ChEBI" id="CHEBI:15378"/>
        <dbReference type="ChEBI" id="CHEBI:57540"/>
        <dbReference type="ChEBI" id="CHEBI:57597"/>
        <dbReference type="ChEBI" id="CHEBI:57642"/>
        <dbReference type="ChEBI" id="CHEBI:57945"/>
        <dbReference type="EC" id="1.1.1.94"/>
    </reaction>
</comment>
<evidence type="ECO:0000259" key="19">
    <source>
        <dbReference type="Pfam" id="PF07479"/>
    </source>
</evidence>
<feature type="active site" description="Proton acceptor" evidence="13 14">
    <location>
        <position position="192"/>
    </location>
</feature>
<feature type="binding site" evidence="13">
    <location>
        <position position="282"/>
    </location>
    <ligand>
        <name>NADPH</name>
        <dbReference type="ChEBI" id="CHEBI:57783"/>
    </ligand>
</feature>
<dbReference type="SUPFAM" id="SSF51735">
    <property type="entry name" value="NAD(P)-binding Rossmann-fold domains"/>
    <property type="match status" value="1"/>
</dbReference>
<dbReference type="PRINTS" id="PR00077">
    <property type="entry name" value="GPDHDRGNASE"/>
</dbReference>
<feature type="binding site" evidence="13">
    <location>
        <position position="257"/>
    </location>
    <ligand>
        <name>sn-glycerol 3-phosphate</name>
        <dbReference type="ChEBI" id="CHEBI:57597"/>
    </ligand>
</feature>
<feature type="binding site" evidence="16">
    <location>
        <begin position="8"/>
        <end position="13"/>
    </location>
    <ligand>
        <name>NAD(+)</name>
        <dbReference type="ChEBI" id="CHEBI:57540"/>
    </ligand>
</feature>
<evidence type="ECO:0000256" key="7">
    <source>
        <dbReference type="ARBA" id="ARBA00023209"/>
    </source>
</evidence>
<feature type="binding site" evidence="13">
    <location>
        <position position="106"/>
    </location>
    <ligand>
        <name>NADPH</name>
        <dbReference type="ChEBI" id="CHEBI:57783"/>
    </ligand>
</feature>
<evidence type="ECO:0000256" key="9">
    <source>
        <dbReference type="ARBA" id="ARBA00052716"/>
    </source>
</evidence>
<dbReference type="Pfam" id="PF01210">
    <property type="entry name" value="NAD_Gly3P_dh_N"/>
    <property type="match status" value="1"/>
</dbReference>
<dbReference type="Proteomes" id="UP000294543">
    <property type="component" value="Unassembled WGS sequence"/>
</dbReference>
<dbReference type="RefSeq" id="WP_132503565.1">
    <property type="nucleotide sequence ID" value="NZ_SMKP01000001.1"/>
</dbReference>
<dbReference type="Gene3D" id="3.40.50.720">
    <property type="entry name" value="NAD(P)-binding Rossmann-like Domain"/>
    <property type="match status" value="1"/>
</dbReference>
<comment type="function">
    <text evidence="13">Catalyzes the reduction of the glycolytic intermediate dihydroxyacetone phosphate (DHAP) to sn-glycerol 3-phosphate (G3P), the key precursor for phospholipid synthesis.</text>
</comment>
<feature type="binding site" evidence="15">
    <location>
        <begin position="256"/>
        <end position="257"/>
    </location>
    <ligand>
        <name>substrate</name>
    </ligand>
</feature>
<feature type="binding site" evidence="13">
    <location>
        <position position="32"/>
    </location>
    <ligand>
        <name>NADPH</name>
        <dbReference type="ChEBI" id="CHEBI:57783"/>
    </ligand>
</feature>
<dbReference type="PROSITE" id="PS00957">
    <property type="entry name" value="NAD_G3PDH"/>
    <property type="match status" value="1"/>
</dbReference>
<dbReference type="GO" id="GO:0005829">
    <property type="term" value="C:cytosol"/>
    <property type="evidence" value="ECO:0007669"/>
    <property type="project" value="TreeGrafter"/>
</dbReference>
<dbReference type="EMBL" id="SMKP01000001">
    <property type="protein sequence ID" value="TDD26434.1"/>
    <property type="molecule type" value="Genomic_DNA"/>
</dbReference>
<feature type="domain" description="Glycerol-3-phosphate dehydrogenase NAD-dependent C-terminal" evidence="19">
    <location>
        <begin position="181"/>
        <end position="320"/>
    </location>
</feature>
<keyword evidence="4 13" id="KW-0560">Oxidoreductase</keyword>
<dbReference type="InterPro" id="IPR006109">
    <property type="entry name" value="G3P_DH_NAD-dep_C"/>
</dbReference>
<evidence type="ECO:0000256" key="3">
    <source>
        <dbReference type="ARBA" id="ARBA00022857"/>
    </source>
</evidence>
<dbReference type="GO" id="GO:0005975">
    <property type="term" value="P:carbohydrate metabolic process"/>
    <property type="evidence" value="ECO:0007669"/>
    <property type="project" value="InterPro"/>
</dbReference>
<evidence type="ECO:0000256" key="2">
    <source>
        <dbReference type="ARBA" id="ARBA00022516"/>
    </source>
</evidence>
<dbReference type="InterPro" id="IPR006168">
    <property type="entry name" value="G3P_DH_NAD-dep"/>
</dbReference>
<evidence type="ECO:0000256" key="10">
    <source>
        <dbReference type="ARBA" id="ARBA00066687"/>
    </source>
</evidence>
<feature type="binding site" evidence="13">
    <location>
        <position position="245"/>
    </location>
    <ligand>
        <name>sn-glycerol 3-phosphate</name>
        <dbReference type="ChEBI" id="CHEBI:57597"/>
    </ligand>
</feature>
<keyword evidence="5 13" id="KW-0520">NAD</keyword>
<comment type="caution">
    <text evidence="13">Lacks conserved residue(s) required for the propagation of feature annotation.</text>
</comment>
<dbReference type="GO" id="GO:0141152">
    <property type="term" value="F:glycerol-3-phosphate dehydrogenase (NAD+) activity"/>
    <property type="evidence" value="ECO:0007669"/>
    <property type="project" value="RHEA"/>
</dbReference>
<evidence type="ECO:0000256" key="13">
    <source>
        <dbReference type="HAMAP-Rule" id="MF_00394"/>
    </source>
</evidence>
<reference evidence="20 21" key="1">
    <citation type="submission" date="2019-03" db="EMBL/GenBank/DDBJ databases">
        <title>Draft genome sequences of novel Actinobacteria.</title>
        <authorList>
            <person name="Sahin N."/>
            <person name="Ay H."/>
            <person name="Saygin H."/>
        </authorList>
    </citation>
    <scope>NUCLEOTIDE SEQUENCE [LARGE SCALE GENOMIC DNA]</scope>
    <source>
        <strain evidence="20 21">KC712</strain>
    </source>
</reference>
<dbReference type="PIRSF" id="PIRSF000114">
    <property type="entry name" value="Glycerol-3-P_dh"/>
    <property type="match status" value="1"/>
</dbReference>
<dbReference type="InterPro" id="IPR036291">
    <property type="entry name" value="NAD(P)-bd_dom_sf"/>
</dbReference>
<name>A0A4R4X7M9_9ACTN</name>
<comment type="caution">
    <text evidence="20">The sequence shown here is derived from an EMBL/GenBank/DDBJ whole genome shotgun (WGS) entry which is preliminary data.</text>
</comment>
<dbReference type="HAMAP" id="MF_00394">
    <property type="entry name" value="NAD_Glyc3P_dehydrog"/>
    <property type="match status" value="1"/>
</dbReference>
<keyword evidence="8 13" id="KW-1208">Phospholipid metabolism</keyword>
<dbReference type="GO" id="GO:0141153">
    <property type="term" value="F:glycerol-3-phosphate dehydrogenase (NADP+) activity"/>
    <property type="evidence" value="ECO:0007669"/>
    <property type="project" value="RHEA"/>
</dbReference>
<feature type="binding site" evidence="13">
    <location>
        <position position="136"/>
    </location>
    <ligand>
        <name>sn-glycerol 3-phosphate</name>
        <dbReference type="ChEBI" id="CHEBI:57597"/>
    </ligand>
</feature>
<dbReference type="GO" id="GO:0051287">
    <property type="term" value="F:NAD binding"/>
    <property type="evidence" value="ECO:0007669"/>
    <property type="project" value="InterPro"/>
</dbReference>
<evidence type="ECO:0000256" key="8">
    <source>
        <dbReference type="ARBA" id="ARBA00023264"/>
    </source>
</evidence>
<feature type="binding site" evidence="13">
    <location>
        <position position="49"/>
    </location>
    <ligand>
        <name>NADPH</name>
        <dbReference type="ChEBI" id="CHEBI:57783"/>
    </ligand>
</feature>
<dbReference type="EC" id="1.1.1.94" evidence="10 13"/>
<feature type="binding site" evidence="13">
    <location>
        <position position="255"/>
    </location>
    <ligand>
        <name>sn-glycerol 3-phosphate</name>
        <dbReference type="ChEBI" id="CHEBI:57597"/>
    </ligand>
</feature>
<keyword evidence="13" id="KW-0547">Nucleotide-binding</keyword>
<dbReference type="InterPro" id="IPR013328">
    <property type="entry name" value="6PGD_dom2"/>
</dbReference>
<feature type="binding site" evidence="13">
    <location>
        <position position="192"/>
    </location>
    <ligand>
        <name>sn-glycerol 3-phosphate</name>
        <dbReference type="ChEBI" id="CHEBI:57597"/>
    </ligand>
</feature>
<comment type="subcellular location">
    <subcellularLocation>
        <location evidence="13">Cytoplasm</location>
    </subcellularLocation>
</comment>
<feature type="domain" description="Glycerol-3-phosphate dehydrogenase NAD-dependent N-terminal" evidence="18">
    <location>
        <begin position="3"/>
        <end position="160"/>
    </location>
</feature>
<protein>
    <recommendedName>
        <fullName evidence="11 13">Glycerol-3-phosphate dehydrogenase [NAD(P)+]</fullName>
        <ecNumber evidence="10 13">1.1.1.94</ecNumber>
    </recommendedName>
    <alternativeName>
        <fullName evidence="13">NAD(P)(+)-dependent glycerol-3-phosphate dehydrogenase</fullName>
    </alternativeName>
    <alternativeName>
        <fullName evidence="12 13">NAD(P)H-dependent dihydroxyacetone-phosphate reductase</fullName>
    </alternativeName>
</protein>
<dbReference type="Pfam" id="PF07479">
    <property type="entry name" value="NAD_Gly3P_dh_C"/>
    <property type="match status" value="1"/>
</dbReference>
<organism evidence="20 21">
    <name type="scientific">Nonomuraea diastatica</name>
    <dbReference type="NCBI Taxonomy" id="1848329"/>
    <lineage>
        <taxon>Bacteria</taxon>
        <taxon>Bacillati</taxon>
        <taxon>Actinomycetota</taxon>
        <taxon>Actinomycetes</taxon>
        <taxon>Streptosporangiales</taxon>
        <taxon>Streptosporangiaceae</taxon>
        <taxon>Nonomuraea</taxon>
    </lineage>
</organism>
<dbReference type="FunFam" id="3.40.50.720:FF:000019">
    <property type="entry name" value="Glycerol-3-phosphate dehydrogenase [NAD(P)+]"/>
    <property type="match status" value="1"/>
</dbReference>
<evidence type="ECO:0000313" key="21">
    <source>
        <dbReference type="Proteomes" id="UP000294543"/>
    </source>
</evidence>
<dbReference type="GO" id="GO:0008654">
    <property type="term" value="P:phospholipid biosynthetic process"/>
    <property type="evidence" value="ECO:0007669"/>
    <property type="project" value="UniProtKB-KW"/>
</dbReference>
<dbReference type="GO" id="GO:0006650">
    <property type="term" value="P:glycerophospholipid metabolic process"/>
    <property type="evidence" value="ECO:0007669"/>
    <property type="project" value="UniProtKB-UniRule"/>
</dbReference>
<evidence type="ECO:0000259" key="18">
    <source>
        <dbReference type="Pfam" id="PF01210"/>
    </source>
</evidence>
<gene>
    <name evidence="13" type="primary">gpsA</name>
    <name evidence="20" type="ORF">E1294_00275</name>
</gene>
<dbReference type="InterPro" id="IPR011128">
    <property type="entry name" value="G3P_DH_NAD-dep_N"/>
</dbReference>
<evidence type="ECO:0000256" key="5">
    <source>
        <dbReference type="ARBA" id="ARBA00023027"/>
    </source>
</evidence>
<evidence type="ECO:0000256" key="1">
    <source>
        <dbReference type="ARBA" id="ARBA00011009"/>
    </source>
</evidence>
<proteinExistence type="inferred from homology"/>
<feature type="binding site" evidence="13">
    <location>
        <position position="11"/>
    </location>
    <ligand>
        <name>NADPH</name>
        <dbReference type="ChEBI" id="CHEBI:57783"/>
    </ligand>
</feature>
<keyword evidence="6 13" id="KW-0443">Lipid metabolism</keyword>
<comment type="pathway">
    <text evidence="13">Membrane lipid metabolism; glycerophospholipid metabolism.</text>
</comment>
<dbReference type="NCBIfam" id="NF000942">
    <property type="entry name" value="PRK00094.1-4"/>
    <property type="match status" value="1"/>
</dbReference>
<dbReference type="AlphaFoldDB" id="A0A4R4X7M9"/>
<feature type="binding site" evidence="16">
    <location>
        <position position="256"/>
    </location>
    <ligand>
        <name>NAD(+)</name>
        <dbReference type="ChEBI" id="CHEBI:57540"/>
    </ligand>
</feature>
<accession>A0A4R4X7M9</accession>
<evidence type="ECO:0000256" key="16">
    <source>
        <dbReference type="PIRSR" id="PIRSR000114-3"/>
    </source>
</evidence>
<feature type="binding site" evidence="15">
    <location>
        <position position="106"/>
    </location>
    <ligand>
        <name>substrate</name>
    </ligand>
</feature>
<evidence type="ECO:0000256" key="15">
    <source>
        <dbReference type="PIRSR" id="PIRSR000114-2"/>
    </source>
</evidence>
<dbReference type="PANTHER" id="PTHR11728">
    <property type="entry name" value="GLYCEROL-3-PHOSPHATE DEHYDROGENASE"/>
    <property type="match status" value="1"/>
</dbReference>
<evidence type="ECO:0000256" key="12">
    <source>
        <dbReference type="ARBA" id="ARBA00080511"/>
    </source>
</evidence>
<keyword evidence="7 13" id="KW-0594">Phospholipid biosynthesis</keyword>
<evidence type="ECO:0000256" key="17">
    <source>
        <dbReference type="RuleBase" id="RU000437"/>
    </source>
</evidence>
<dbReference type="InterPro" id="IPR008927">
    <property type="entry name" value="6-PGluconate_DH-like_C_sf"/>
</dbReference>
<keyword evidence="21" id="KW-1185">Reference proteome</keyword>
<dbReference type="GO" id="GO:0046167">
    <property type="term" value="P:glycerol-3-phosphate biosynthetic process"/>
    <property type="evidence" value="ECO:0007669"/>
    <property type="project" value="UniProtKB-UniRule"/>
</dbReference>
<keyword evidence="3 13" id="KW-0521">NADP</keyword>
<evidence type="ECO:0000256" key="6">
    <source>
        <dbReference type="ARBA" id="ARBA00023098"/>
    </source>
</evidence>
<dbReference type="SUPFAM" id="SSF48179">
    <property type="entry name" value="6-phosphogluconate dehydrogenase C-terminal domain-like"/>
    <property type="match status" value="1"/>
</dbReference>
<dbReference type="FunFam" id="1.10.1040.10:FF:000001">
    <property type="entry name" value="Glycerol-3-phosphate dehydrogenase [NAD(P)+]"/>
    <property type="match status" value="1"/>
</dbReference>
<keyword evidence="2 13" id="KW-0444">Lipid biosynthesis</keyword>
<dbReference type="Gene3D" id="1.10.1040.10">
    <property type="entry name" value="N-(1-d-carboxylethyl)-l-norvaline Dehydrogenase, domain 2"/>
    <property type="match status" value="1"/>
</dbReference>
<dbReference type="OrthoDB" id="9812273at2"/>
<dbReference type="NCBIfam" id="NF000940">
    <property type="entry name" value="PRK00094.1-2"/>
    <property type="match status" value="1"/>
</dbReference>
<evidence type="ECO:0000313" key="20">
    <source>
        <dbReference type="EMBL" id="TDD26434.1"/>
    </source>
</evidence>
<feature type="binding site" evidence="13">
    <location>
        <position position="256"/>
    </location>
    <ligand>
        <name>NADPH</name>
        <dbReference type="ChEBI" id="CHEBI:57783"/>
    </ligand>
</feature>
<comment type="catalytic activity">
    <reaction evidence="9">
        <text>sn-glycerol 3-phosphate + NADP(+) = dihydroxyacetone phosphate + NADPH + H(+)</text>
        <dbReference type="Rhea" id="RHEA:11096"/>
        <dbReference type="ChEBI" id="CHEBI:15378"/>
        <dbReference type="ChEBI" id="CHEBI:57597"/>
        <dbReference type="ChEBI" id="CHEBI:57642"/>
        <dbReference type="ChEBI" id="CHEBI:57783"/>
        <dbReference type="ChEBI" id="CHEBI:58349"/>
        <dbReference type="EC" id="1.1.1.94"/>
    </reaction>
    <physiologicalReaction direction="right-to-left" evidence="9">
        <dbReference type="Rhea" id="RHEA:11098"/>
    </physiologicalReaction>
</comment>
<feature type="binding site" evidence="13">
    <location>
        <position position="33"/>
    </location>
    <ligand>
        <name>NADPH</name>
        <dbReference type="ChEBI" id="CHEBI:57783"/>
    </ligand>
</feature>
<dbReference type="PANTHER" id="PTHR11728:SF1">
    <property type="entry name" value="GLYCEROL-3-PHOSPHATE DEHYDROGENASE [NAD(+)] 2, CHLOROPLASTIC"/>
    <property type="match status" value="1"/>
</dbReference>
<feature type="binding site" evidence="13">
    <location>
        <position position="256"/>
    </location>
    <ligand>
        <name>sn-glycerol 3-phosphate</name>
        <dbReference type="ChEBI" id="CHEBI:57597"/>
    </ligand>
</feature>
<feature type="binding site" evidence="13">
    <location>
        <position position="140"/>
    </location>
    <ligand>
        <name>NADPH</name>
        <dbReference type="ChEBI" id="CHEBI:57783"/>
    </ligand>
</feature>
<feature type="binding site" evidence="16">
    <location>
        <position position="140"/>
    </location>
    <ligand>
        <name>NAD(+)</name>
        <dbReference type="ChEBI" id="CHEBI:57540"/>
    </ligand>
</feature>
<dbReference type="UniPathway" id="UPA00940"/>
<sequence length="336" mass="35570">MTKVAVFGTGSWGTTFAMILAEAGNEVTLWGRREELVEAIDRDHGNPDYLPGIELPATLRATTDAARALDGADFVVLAVPSQRLRPNLARWREHLPPRAVLVSLMKGIELGTTKRMSEVIREVAEVQEERVAVVSGPNLAKEIAMRQPAATVVACADESVAARLQSACHLPPWFRPYTNPDVVGVELGGAVKNVIALAVGVSAGMGMGDNVSAMLITRGLAEISRLGAALGADAHTFAGLAGMGDLVATCTSPLSRNRTFGENLGRGMTLDEVVAATKQTAEGVKSCESVLELARKHDVEMPITEVVVGVVHDGMSPAEAGMLLMSRSPKPERYGV</sequence>
<keyword evidence="13" id="KW-0963">Cytoplasm</keyword>
<evidence type="ECO:0000256" key="11">
    <source>
        <dbReference type="ARBA" id="ARBA00069372"/>
    </source>
</evidence>
<dbReference type="GO" id="GO:0046168">
    <property type="term" value="P:glycerol-3-phosphate catabolic process"/>
    <property type="evidence" value="ECO:0007669"/>
    <property type="project" value="InterPro"/>
</dbReference>
<feature type="binding site" evidence="13">
    <location>
        <position position="106"/>
    </location>
    <ligand>
        <name>sn-glycerol 3-phosphate</name>
        <dbReference type="ChEBI" id="CHEBI:57597"/>
    </ligand>
</feature>
<comment type="similarity">
    <text evidence="1 13 17">Belongs to the NAD-dependent glycerol-3-phosphate dehydrogenase family.</text>
</comment>